<evidence type="ECO:0000313" key="3">
    <source>
        <dbReference type="Proteomes" id="UP001146793"/>
    </source>
</evidence>
<evidence type="ECO:0000313" key="2">
    <source>
        <dbReference type="EMBL" id="KAJ3452435.1"/>
    </source>
</evidence>
<dbReference type="AlphaFoldDB" id="A0AAV8AFJ6"/>
<sequence>MGNELPTSVAKKPLKRYLKIVNKHTTPIVVLDQNCCWLDANLSFLKLVSIYKKKRLFRFGLKDFFPKSQSHLPNTKTTQHFLIWFRETKRMESRSNTINLEYETPSKRKGWINCALKFFEIGTTTLSQISISMITKPTKEDNEETNLNEKTALSDHDQIKYKKGNLTDNVNKVLHFQKMTVSPSLGSLLNNRNQDELLKLRSSFVSKTRTFLINTSKEIEEQEEKKDEQQKEQENNSESKNETESDSKIERKKIIKSNPIEQNSRTIDESYLDISDGIEEIMKTLNKYEIKEQLSDEIKQLLDKILDVHKSSFFTKQETCKQLSMELLDERKKNKTKYVKMESQMVHILENLQSQKKIKRELLSKNHKSKKKLFALRKSISNLRKTIKTIPNTNKETENQIDNKKPPIIEFADSLENQLIF</sequence>
<dbReference type="EMBL" id="JANTQA010000008">
    <property type="protein sequence ID" value="KAJ3452435.1"/>
    <property type="molecule type" value="Genomic_DNA"/>
</dbReference>
<organism evidence="2 3">
    <name type="scientific">Anaeramoeba flamelloides</name>
    <dbReference type="NCBI Taxonomy" id="1746091"/>
    <lineage>
        <taxon>Eukaryota</taxon>
        <taxon>Metamonada</taxon>
        <taxon>Anaeramoebidae</taxon>
        <taxon>Anaeramoeba</taxon>
    </lineage>
</organism>
<gene>
    <name evidence="2" type="ORF">M0812_04203</name>
</gene>
<comment type="caution">
    <text evidence="2">The sequence shown here is derived from an EMBL/GenBank/DDBJ whole genome shotgun (WGS) entry which is preliminary data.</text>
</comment>
<name>A0AAV8AFJ6_9EUKA</name>
<accession>A0AAV8AFJ6</accession>
<dbReference type="Proteomes" id="UP001146793">
    <property type="component" value="Unassembled WGS sequence"/>
</dbReference>
<protein>
    <submittedName>
        <fullName evidence="2">Uncharacterized protein</fullName>
    </submittedName>
</protein>
<evidence type="ECO:0000256" key="1">
    <source>
        <dbReference type="SAM" id="MobiDB-lite"/>
    </source>
</evidence>
<feature type="compositionally biased region" description="Basic and acidic residues" evidence="1">
    <location>
        <begin position="219"/>
        <end position="249"/>
    </location>
</feature>
<feature type="region of interest" description="Disordered" evidence="1">
    <location>
        <begin position="219"/>
        <end position="257"/>
    </location>
</feature>
<proteinExistence type="predicted"/>
<reference evidence="2" key="1">
    <citation type="submission" date="2022-08" db="EMBL/GenBank/DDBJ databases">
        <title>Novel sulphate-reducing endosymbionts in the free-living metamonad Anaeramoeba.</title>
        <authorList>
            <person name="Jerlstrom-Hultqvist J."/>
            <person name="Cepicka I."/>
            <person name="Gallot-Lavallee L."/>
            <person name="Salas-Leiva D."/>
            <person name="Curtis B.A."/>
            <person name="Zahonova K."/>
            <person name="Pipaliya S."/>
            <person name="Dacks J."/>
            <person name="Roger A.J."/>
        </authorList>
    </citation>
    <scope>NUCLEOTIDE SEQUENCE</scope>
    <source>
        <strain evidence="2">Busselton2</strain>
    </source>
</reference>